<dbReference type="EMBL" id="CP014209">
    <property type="protein sequence ID" value="ANC30965.1"/>
    <property type="molecule type" value="Genomic_DNA"/>
</dbReference>
<dbReference type="PATRIC" id="fig|1300344.3.peg.1412"/>
<evidence type="ECO:0000313" key="7">
    <source>
        <dbReference type="EMBL" id="ANC30965.1"/>
    </source>
</evidence>
<proteinExistence type="predicted"/>
<dbReference type="GO" id="GO:0006874">
    <property type="term" value="P:intracellular calcium ion homeostasis"/>
    <property type="evidence" value="ECO:0007669"/>
    <property type="project" value="TreeGrafter"/>
</dbReference>
<feature type="domain" description="Sodium/calcium exchanger membrane region" evidence="6">
    <location>
        <begin position="5"/>
        <end position="145"/>
    </location>
</feature>
<dbReference type="Gene3D" id="1.20.1420.30">
    <property type="entry name" value="NCX, central ion-binding region"/>
    <property type="match status" value="1"/>
</dbReference>
<comment type="subcellular location">
    <subcellularLocation>
        <location evidence="1">Membrane</location>
        <topology evidence="1">Multi-pass membrane protein</topology>
    </subcellularLocation>
</comment>
<keyword evidence="3 5" id="KW-1133">Transmembrane helix</keyword>
<name>A0A161I189_9MICO</name>
<organism evidence="7 8">
    <name type="scientific">Isoptericola dokdonensis DS-3</name>
    <dbReference type="NCBI Taxonomy" id="1300344"/>
    <lineage>
        <taxon>Bacteria</taxon>
        <taxon>Bacillati</taxon>
        <taxon>Actinomycetota</taxon>
        <taxon>Actinomycetes</taxon>
        <taxon>Micrococcales</taxon>
        <taxon>Promicromonosporaceae</taxon>
        <taxon>Isoptericola</taxon>
    </lineage>
</organism>
<evidence type="ECO:0000313" key="8">
    <source>
        <dbReference type="Proteomes" id="UP000076794"/>
    </source>
</evidence>
<feature type="transmembrane region" description="Helical" evidence="5">
    <location>
        <begin position="250"/>
        <end position="272"/>
    </location>
</feature>
<feature type="transmembrane region" description="Helical" evidence="5">
    <location>
        <begin position="131"/>
        <end position="148"/>
    </location>
</feature>
<accession>A0A161I189</accession>
<evidence type="ECO:0000256" key="3">
    <source>
        <dbReference type="ARBA" id="ARBA00022989"/>
    </source>
</evidence>
<gene>
    <name evidence="7" type="primary">yrbG</name>
    <name evidence="7" type="ORF">I598_1407</name>
</gene>
<evidence type="ECO:0000256" key="2">
    <source>
        <dbReference type="ARBA" id="ARBA00022692"/>
    </source>
</evidence>
<dbReference type="KEGG" id="ido:I598_1407"/>
<feature type="domain" description="Sodium/calcium exchanger membrane region" evidence="6">
    <location>
        <begin position="182"/>
        <end position="324"/>
    </location>
</feature>
<feature type="transmembrane region" description="Helical" evidence="5">
    <location>
        <begin position="79"/>
        <end position="97"/>
    </location>
</feature>
<dbReference type="STRING" id="1300344.I598_1407"/>
<sequence length="369" mass="37362">MSLSSALLVLSGFVLLVGGGEALVRGAASLARTMGMSALVVGLTVVSFATSSPELAVSAGAALSGSPGLAVGNVVGSNIANVLLVLGLCAIVVPLVVTSRVVRTDIPVMIGLSVLTLLLALDGTISTIDGVLLLALVVAYTVVTVVLSRRERPAEPPRPLPGAEEPTSRFRATRARSILLDVVLVAVGVALLVVGAQLLVRGATQVATSLGVSDLVIGLTVVAVGTSLPELATSIIAVRRGEGDLAVGNIVGSNIFNIGAVLGLTAVIAPGGVGVDPAAVHLDLPLMIAAALALLPLAFTGQIIKRWEGALLVVLYLAYVAFVLLAAADHDAARPFSSAMLGFVLPVTAVWLVALAAYELGLRRGRRQV</sequence>
<evidence type="ECO:0000256" key="5">
    <source>
        <dbReference type="SAM" id="Phobius"/>
    </source>
</evidence>
<feature type="transmembrane region" description="Helical" evidence="5">
    <location>
        <begin position="278"/>
        <end position="298"/>
    </location>
</feature>
<evidence type="ECO:0000259" key="6">
    <source>
        <dbReference type="Pfam" id="PF01699"/>
    </source>
</evidence>
<keyword evidence="8" id="KW-1185">Reference proteome</keyword>
<dbReference type="AlphaFoldDB" id="A0A161I189"/>
<keyword evidence="4 5" id="KW-0472">Membrane</keyword>
<dbReference type="GO" id="GO:0008273">
    <property type="term" value="F:calcium, potassium:sodium antiporter activity"/>
    <property type="evidence" value="ECO:0007669"/>
    <property type="project" value="TreeGrafter"/>
</dbReference>
<dbReference type="InterPro" id="IPR044880">
    <property type="entry name" value="NCX_ion-bd_dom_sf"/>
</dbReference>
<dbReference type="GO" id="GO:0005262">
    <property type="term" value="F:calcium channel activity"/>
    <property type="evidence" value="ECO:0007669"/>
    <property type="project" value="TreeGrafter"/>
</dbReference>
<evidence type="ECO:0000256" key="4">
    <source>
        <dbReference type="ARBA" id="ARBA00023136"/>
    </source>
</evidence>
<protein>
    <submittedName>
        <fullName evidence="7">Inner membrane protein YrbG</fullName>
    </submittedName>
</protein>
<dbReference type="Proteomes" id="UP000076794">
    <property type="component" value="Chromosome"/>
</dbReference>
<dbReference type="RefSeq" id="WP_068202353.1">
    <property type="nucleotide sequence ID" value="NZ_CP014209.1"/>
</dbReference>
<dbReference type="GO" id="GO:0005886">
    <property type="term" value="C:plasma membrane"/>
    <property type="evidence" value="ECO:0007669"/>
    <property type="project" value="TreeGrafter"/>
</dbReference>
<dbReference type="OrthoDB" id="9794225at2"/>
<dbReference type="InterPro" id="IPR004837">
    <property type="entry name" value="NaCa_Exmemb"/>
</dbReference>
<evidence type="ECO:0000256" key="1">
    <source>
        <dbReference type="ARBA" id="ARBA00004141"/>
    </source>
</evidence>
<dbReference type="PANTHER" id="PTHR10846:SF8">
    <property type="entry name" value="INNER MEMBRANE PROTEIN YRBG"/>
    <property type="match status" value="1"/>
</dbReference>
<feature type="transmembrane region" description="Helical" evidence="5">
    <location>
        <begin position="178"/>
        <end position="200"/>
    </location>
</feature>
<dbReference type="InterPro" id="IPR004481">
    <property type="entry name" value="K/Na/Ca-exchanger"/>
</dbReference>
<dbReference type="PANTHER" id="PTHR10846">
    <property type="entry name" value="SODIUM/POTASSIUM/CALCIUM EXCHANGER"/>
    <property type="match status" value="1"/>
</dbReference>
<reference evidence="7 8" key="1">
    <citation type="submission" date="2016-01" db="EMBL/GenBank/DDBJ databases">
        <title>Complete genome sequence of a soil Actinobacterium, Isoptericola dokdonensis DS-3.</title>
        <authorList>
            <person name="Kwon S.-K."/>
            <person name="Kim J.F."/>
        </authorList>
    </citation>
    <scope>NUCLEOTIDE SEQUENCE [LARGE SCALE GENOMIC DNA]</scope>
    <source>
        <strain evidence="7 8">DS-3</strain>
    </source>
</reference>
<dbReference type="Pfam" id="PF01699">
    <property type="entry name" value="Na_Ca_ex"/>
    <property type="match status" value="2"/>
</dbReference>
<dbReference type="NCBIfam" id="TIGR00367">
    <property type="entry name" value="calcium/sodium antiporter"/>
    <property type="match status" value="1"/>
</dbReference>
<feature type="transmembrane region" description="Helical" evidence="5">
    <location>
        <begin position="106"/>
        <end position="125"/>
    </location>
</feature>
<keyword evidence="2 5" id="KW-0812">Transmembrane</keyword>
<feature type="transmembrane region" description="Helical" evidence="5">
    <location>
        <begin position="340"/>
        <end position="358"/>
    </location>
</feature>
<feature type="transmembrane region" description="Helical" evidence="5">
    <location>
        <begin position="215"/>
        <end position="238"/>
    </location>
</feature>
<feature type="transmembrane region" description="Helical" evidence="5">
    <location>
        <begin position="310"/>
        <end position="328"/>
    </location>
</feature>